<comment type="caution">
    <text evidence="9">The sequence shown here is derived from an EMBL/GenBank/DDBJ whole genome shotgun (WGS) entry which is preliminary data.</text>
</comment>
<evidence type="ECO:0000313" key="10">
    <source>
        <dbReference type="Proteomes" id="UP000004810"/>
    </source>
</evidence>
<dbReference type="GO" id="GO:0016579">
    <property type="term" value="P:protein deubiquitination"/>
    <property type="evidence" value="ECO:0007669"/>
    <property type="project" value="TreeGrafter"/>
</dbReference>
<proteinExistence type="inferred from homology"/>
<feature type="non-terminal residue" evidence="9">
    <location>
        <position position="299"/>
    </location>
</feature>
<dbReference type="PROSITE" id="PS50802">
    <property type="entry name" value="OTU"/>
    <property type="match status" value="1"/>
</dbReference>
<name>J9EUY2_WUCBA</name>
<accession>J9EUY2</accession>
<dbReference type="EC" id="3.4.19.12" evidence="3"/>
<evidence type="ECO:0000256" key="5">
    <source>
        <dbReference type="ARBA" id="ARBA00022786"/>
    </source>
</evidence>
<feature type="non-terminal residue" evidence="9">
    <location>
        <position position="1"/>
    </location>
</feature>
<dbReference type="Proteomes" id="UP000004810">
    <property type="component" value="Unassembled WGS sequence"/>
</dbReference>
<dbReference type="InterPro" id="IPR038765">
    <property type="entry name" value="Papain-like_cys_pep_sf"/>
</dbReference>
<dbReference type="SUPFAM" id="SSF54001">
    <property type="entry name" value="Cysteine proteinases"/>
    <property type="match status" value="1"/>
</dbReference>
<dbReference type="PANTHER" id="PTHR12419:SF4">
    <property type="entry name" value="OTU DOMAIN-CONTAINING PROTEIN 5"/>
    <property type="match status" value="1"/>
</dbReference>
<gene>
    <name evidence="9" type="ORF">WUBG_10081</name>
</gene>
<organism evidence="9 10">
    <name type="scientific">Wuchereria bancrofti</name>
    <dbReference type="NCBI Taxonomy" id="6293"/>
    <lineage>
        <taxon>Eukaryota</taxon>
        <taxon>Metazoa</taxon>
        <taxon>Ecdysozoa</taxon>
        <taxon>Nematoda</taxon>
        <taxon>Chromadorea</taxon>
        <taxon>Rhabditida</taxon>
        <taxon>Spirurina</taxon>
        <taxon>Spiruromorpha</taxon>
        <taxon>Filarioidea</taxon>
        <taxon>Onchocercidae</taxon>
        <taxon>Wuchereria</taxon>
    </lineage>
</organism>
<dbReference type="GO" id="GO:0004843">
    <property type="term" value="F:cysteine-type deubiquitinase activity"/>
    <property type="evidence" value="ECO:0007669"/>
    <property type="project" value="UniProtKB-EC"/>
</dbReference>
<protein>
    <recommendedName>
        <fullName evidence="3">ubiquitinyl hydrolase 1</fullName>
        <ecNumber evidence="3">3.4.19.12</ecNumber>
    </recommendedName>
    <alternativeName>
        <fullName evidence="7">Deubiquitinating enzyme A</fullName>
    </alternativeName>
</protein>
<dbReference type="InterPro" id="IPR050704">
    <property type="entry name" value="Peptidase_C85-like"/>
</dbReference>
<dbReference type="Pfam" id="PF02338">
    <property type="entry name" value="OTU"/>
    <property type="match status" value="1"/>
</dbReference>
<evidence type="ECO:0000259" key="8">
    <source>
        <dbReference type="PROSITE" id="PS50802"/>
    </source>
</evidence>
<dbReference type="EMBL" id="ADBV01005949">
    <property type="protein sequence ID" value="EJW79009.1"/>
    <property type="molecule type" value="Genomic_DNA"/>
</dbReference>
<dbReference type="Gene3D" id="3.90.70.80">
    <property type="match status" value="1"/>
</dbReference>
<dbReference type="GO" id="GO:0006508">
    <property type="term" value="P:proteolysis"/>
    <property type="evidence" value="ECO:0007669"/>
    <property type="project" value="UniProtKB-KW"/>
</dbReference>
<dbReference type="FunFam" id="3.90.70.80:FF:000018">
    <property type="entry name" value="OTU domain-containing protein 5-B"/>
    <property type="match status" value="1"/>
</dbReference>
<feature type="domain" description="OTU" evidence="8">
    <location>
        <begin position="15"/>
        <end position="143"/>
    </location>
</feature>
<comment type="catalytic activity">
    <reaction evidence="1">
        <text>Thiol-dependent hydrolysis of ester, thioester, amide, peptide and isopeptide bonds formed by the C-terminal Gly of ubiquitin (a 76-residue protein attached to proteins as an intracellular targeting signal).</text>
        <dbReference type="EC" id="3.4.19.12"/>
    </reaction>
</comment>
<evidence type="ECO:0000256" key="2">
    <source>
        <dbReference type="ARBA" id="ARBA00010407"/>
    </source>
</evidence>
<keyword evidence="4" id="KW-0645">Protease</keyword>
<dbReference type="InterPro" id="IPR003323">
    <property type="entry name" value="OTU_dom"/>
</dbReference>
<dbReference type="GO" id="GO:0061578">
    <property type="term" value="F:K63-linked deubiquitinase activity"/>
    <property type="evidence" value="ECO:0007669"/>
    <property type="project" value="TreeGrafter"/>
</dbReference>
<reference evidence="10" key="1">
    <citation type="submission" date="2012-08" db="EMBL/GenBank/DDBJ databases">
        <title>The Genome Sequence of Wuchereria bancrofti.</title>
        <authorList>
            <person name="Nutman T.B."/>
            <person name="Fink D.L."/>
            <person name="Russ C."/>
            <person name="Young S."/>
            <person name="Zeng Q."/>
            <person name="Koehrsen M."/>
            <person name="Alvarado L."/>
            <person name="Berlin A."/>
            <person name="Chapman S.B."/>
            <person name="Chen Z."/>
            <person name="Freedman E."/>
            <person name="Gellesch M."/>
            <person name="Goldberg J."/>
            <person name="Griggs A."/>
            <person name="Gujja S."/>
            <person name="Heilman E.R."/>
            <person name="Heiman D."/>
            <person name="Hepburn T."/>
            <person name="Howarth C."/>
            <person name="Jen D."/>
            <person name="Larson L."/>
            <person name="Lewis B."/>
            <person name="Mehta T."/>
            <person name="Park D."/>
            <person name="Pearson M."/>
            <person name="Roberts A."/>
            <person name="Saif S."/>
            <person name="Shea T."/>
            <person name="Shenoy N."/>
            <person name="Sisk P."/>
            <person name="Stolte C."/>
            <person name="Sykes S."/>
            <person name="Walk T."/>
            <person name="White J."/>
            <person name="Yandava C."/>
            <person name="Haas B."/>
            <person name="Henn M.R."/>
            <person name="Nusbaum C."/>
            <person name="Birren B."/>
        </authorList>
    </citation>
    <scope>NUCLEOTIDE SEQUENCE [LARGE SCALE GENOMIC DNA]</scope>
    <source>
        <strain evidence="10">NA</strain>
    </source>
</reference>
<evidence type="ECO:0000256" key="1">
    <source>
        <dbReference type="ARBA" id="ARBA00000707"/>
    </source>
</evidence>
<dbReference type="PANTHER" id="PTHR12419">
    <property type="entry name" value="OTU DOMAIN CONTAINING PROTEIN"/>
    <property type="match status" value="1"/>
</dbReference>
<evidence type="ECO:0000256" key="4">
    <source>
        <dbReference type="ARBA" id="ARBA00022670"/>
    </source>
</evidence>
<dbReference type="CDD" id="cd22752">
    <property type="entry name" value="OTU_OTUD5-like"/>
    <property type="match status" value="1"/>
</dbReference>
<keyword evidence="6" id="KW-0378">Hydrolase</keyword>
<evidence type="ECO:0000256" key="6">
    <source>
        <dbReference type="ARBA" id="ARBA00022801"/>
    </source>
</evidence>
<evidence type="ECO:0000313" key="9">
    <source>
        <dbReference type="EMBL" id="EJW79009.1"/>
    </source>
</evidence>
<keyword evidence="5" id="KW-0833">Ubl conjugation pathway</keyword>
<evidence type="ECO:0000256" key="3">
    <source>
        <dbReference type="ARBA" id="ARBA00012759"/>
    </source>
</evidence>
<comment type="similarity">
    <text evidence="2">Belongs to the peptidase C85 family.</text>
</comment>
<evidence type="ECO:0000256" key="7">
    <source>
        <dbReference type="ARBA" id="ARBA00033460"/>
    </source>
</evidence>
<sequence>LEAWFEERLRCVRGLVIKPVRGDGACLFRAVADQIYGDEEMHDDVRRLCMDYMEKNSDHFSQFVTEDFHDYVTRKRRRDAHGNHVELQAISEIFSRPIEIYEYCTEPRNISSSRLDSSPSAEPNPPIRLSYHGAIHYNSVIDPTKATIGVGLGLPEYSPGAADKSLLQEAMQKSEVQMIEDAMLHDKIKMTDFERTEQDISEQIARQSYLDYLKSLSKTGNAEMKETAYAVSEPGCSHANIRPQESSDDVIGANEWFHAAGSDAEESALLAQVMALSQQEFMNSLKKKSAKEQNDVDQA</sequence>
<dbReference type="AlphaFoldDB" id="J9EUY2"/>